<protein>
    <submittedName>
        <fullName evidence="1">Terminase</fullName>
    </submittedName>
</protein>
<name>A0A1L7N5X3_PSEPU</name>
<evidence type="ECO:0000313" key="2">
    <source>
        <dbReference type="Proteomes" id="UP000218731"/>
    </source>
</evidence>
<dbReference type="Pfam" id="PF05944">
    <property type="entry name" value="Phage_term_smal"/>
    <property type="match status" value="1"/>
</dbReference>
<gene>
    <name evidence="1" type="ORF">KF715C_ch2910</name>
</gene>
<dbReference type="GO" id="GO:0004519">
    <property type="term" value="F:endonuclease activity"/>
    <property type="evidence" value="ECO:0007669"/>
    <property type="project" value="InterPro"/>
</dbReference>
<sequence>MALTLSQQTQLRKRAAKEAASTAPAALMAGLNQYELMLAKMQQDQLRLKQIQSIQSKCLLKAELIGEYKPYIDGVLAAGRGAQDDVVTTIMLWRFDAGDWDAGLDVAAYVLEHGLKMANRFDRTSGCLIAEEVAENALKAQKADKPFPIEILLRTTELTKDQDMPDEVSAKLKLALARATLQGLDANNPGEPGQLQRGIDLLKSAIEQDNHCGGKKELESAERLLKKLAGPAS</sequence>
<dbReference type="EMBL" id="AP015029">
    <property type="protein sequence ID" value="BAW20864.1"/>
    <property type="molecule type" value="Genomic_DNA"/>
</dbReference>
<organism evidence="1 2">
    <name type="scientific">Pseudomonas putida</name>
    <name type="common">Arthrobacter siderocapsulatus</name>
    <dbReference type="NCBI Taxonomy" id="303"/>
    <lineage>
        <taxon>Bacteria</taxon>
        <taxon>Pseudomonadati</taxon>
        <taxon>Pseudomonadota</taxon>
        <taxon>Gammaproteobacteria</taxon>
        <taxon>Pseudomonadales</taxon>
        <taxon>Pseudomonadaceae</taxon>
        <taxon>Pseudomonas</taxon>
    </lineage>
</organism>
<dbReference type="GO" id="GO:0003677">
    <property type="term" value="F:DNA binding"/>
    <property type="evidence" value="ECO:0007669"/>
    <property type="project" value="InterPro"/>
</dbReference>
<dbReference type="InterPro" id="IPR010270">
    <property type="entry name" value="Phage_P2_GpM"/>
</dbReference>
<accession>A0A1L7N5X3</accession>
<proteinExistence type="predicted"/>
<dbReference type="AlphaFoldDB" id="A0A1L7N5X3"/>
<dbReference type="Proteomes" id="UP000218731">
    <property type="component" value="Chromosome 1"/>
</dbReference>
<dbReference type="RefSeq" id="WP_029885304.1">
    <property type="nucleotide sequence ID" value="NZ_AP015029.1"/>
</dbReference>
<reference evidence="1 2" key="1">
    <citation type="submission" date="2015-11" db="EMBL/GenBank/DDBJ databases">
        <title>Complete genome sequencing of a biphenyl-degrading bacterium, Pseudomonas putida KF715 (=NBRC110667).</title>
        <authorList>
            <person name="Suenaga H."/>
            <person name="Fujihara N."/>
            <person name="Watanabe T."/>
            <person name="Hirose J."/>
            <person name="Kimura N."/>
            <person name="Yamazoe A."/>
            <person name="Hosoyama A."/>
            <person name="Shimodaira J."/>
            <person name="Furukawa K."/>
        </authorList>
    </citation>
    <scope>NUCLEOTIDE SEQUENCE [LARGE SCALE GENOMIC DNA]</scope>
    <source>
        <strain evidence="1 2">KF715</strain>
    </source>
</reference>
<evidence type="ECO:0000313" key="1">
    <source>
        <dbReference type="EMBL" id="BAW20864.1"/>
    </source>
</evidence>